<dbReference type="GO" id="GO:0006310">
    <property type="term" value="P:DNA recombination"/>
    <property type="evidence" value="ECO:0007669"/>
    <property type="project" value="UniProtKB-UniRule"/>
</dbReference>
<dbReference type="InterPro" id="IPR036267">
    <property type="entry name" value="RuvA_C_sf"/>
</dbReference>
<accession>A0A938BML2</accession>
<proteinExistence type="inferred from homology"/>
<evidence type="ECO:0000256" key="1">
    <source>
        <dbReference type="ARBA" id="ARBA00022490"/>
    </source>
</evidence>
<dbReference type="InterPro" id="IPR000085">
    <property type="entry name" value="RuvA"/>
</dbReference>
<dbReference type="GO" id="GO:0009379">
    <property type="term" value="C:Holliday junction helicase complex"/>
    <property type="evidence" value="ECO:0007669"/>
    <property type="project" value="InterPro"/>
</dbReference>
<protein>
    <recommendedName>
        <fullName evidence="6">Holliday junction branch migration complex subunit RuvA</fullName>
    </recommendedName>
</protein>
<dbReference type="GO" id="GO:0005737">
    <property type="term" value="C:cytoplasm"/>
    <property type="evidence" value="ECO:0007669"/>
    <property type="project" value="UniProtKB-SubCell"/>
</dbReference>
<evidence type="ECO:0000256" key="4">
    <source>
        <dbReference type="ARBA" id="ARBA00023172"/>
    </source>
</evidence>
<keyword evidence="1 6" id="KW-0963">Cytoplasm</keyword>
<keyword evidence="8" id="KW-0378">Hydrolase</keyword>
<name>A0A938BML2_UNCEI</name>
<dbReference type="InterPro" id="IPR013849">
    <property type="entry name" value="DNA_helicase_Holl-junc_RuvA_I"/>
</dbReference>
<dbReference type="GO" id="GO:0005524">
    <property type="term" value="F:ATP binding"/>
    <property type="evidence" value="ECO:0007669"/>
    <property type="project" value="InterPro"/>
</dbReference>
<dbReference type="Gene3D" id="1.10.150.20">
    <property type="entry name" value="5' to 3' exonuclease, C-terminal subdomain"/>
    <property type="match status" value="1"/>
</dbReference>
<dbReference type="SMART" id="SM00278">
    <property type="entry name" value="HhH1"/>
    <property type="match status" value="2"/>
</dbReference>
<dbReference type="NCBIfam" id="TIGR00084">
    <property type="entry name" value="ruvA"/>
    <property type="match status" value="1"/>
</dbReference>
<comment type="caution">
    <text evidence="6">Lacks conserved residue(s) required for the propagation of feature annotation.</text>
</comment>
<comment type="domain">
    <text evidence="6">Has three domains with a flexible linker between the domains II and III and assumes an 'L' shape. Domain III is highly mobile and contacts RuvB.</text>
</comment>
<evidence type="ECO:0000256" key="2">
    <source>
        <dbReference type="ARBA" id="ARBA00022763"/>
    </source>
</evidence>
<gene>
    <name evidence="6 8" type="primary">ruvA</name>
    <name evidence="8" type="ORF">FJY75_00205</name>
</gene>
<keyword evidence="2 6" id="KW-0227">DNA damage</keyword>
<dbReference type="Gene3D" id="2.40.50.140">
    <property type="entry name" value="Nucleic acid-binding proteins"/>
    <property type="match status" value="1"/>
</dbReference>
<comment type="subcellular location">
    <subcellularLocation>
        <location evidence="6">Cytoplasm</location>
    </subcellularLocation>
</comment>
<dbReference type="InterPro" id="IPR010994">
    <property type="entry name" value="RuvA_2-like"/>
</dbReference>
<dbReference type="Pfam" id="PF14520">
    <property type="entry name" value="HHH_5"/>
    <property type="match status" value="1"/>
</dbReference>
<dbReference type="InterPro" id="IPR011114">
    <property type="entry name" value="RuvA_C"/>
</dbReference>
<feature type="region of interest" description="Domain III" evidence="6">
    <location>
        <begin position="155"/>
        <end position="203"/>
    </location>
</feature>
<dbReference type="Pfam" id="PF01330">
    <property type="entry name" value="RuvA_N"/>
    <property type="match status" value="1"/>
</dbReference>
<organism evidence="8 9">
    <name type="scientific">Eiseniibacteriota bacterium</name>
    <dbReference type="NCBI Taxonomy" id="2212470"/>
    <lineage>
        <taxon>Bacteria</taxon>
        <taxon>Candidatus Eiseniibacteriota</taxon>
    </lineage>
</organism>
<dbReference type="HAMAP" id="MF_00031">
    <property type="entry name" value="DNA_HJ_migration_RuvA"/>
    <property type="match status" value="1"/>
</dbReference>
<sequence length="203" mass="20979">MIERVRGRLVGVDAEGLVVELGGLSLRLLVPRGVLADMASLSEGTGAPPAVSLATHMLVRPESWQLFGFAGEEQRDLFRTLLGVTGIGPRLALSLLSHLSREEIAAAAEARDARAFQRVPGVGKRTAERIAVELAGKLAPAGPGPAPGGRRSVGEDAIDALLALGVAPAEASALVRAALRADPQPAETGDLVAAALRVRRARG</sequence>
<dbReference type="InterPro" id="IPR012340">
    <property type="entry name" value="NA-bd_OB-fold"/>
</dbReference>
<comment type="function">
    <text evidence="6">The RuvA-RuvB-RuvC complex processes Holliday junction (HJ) DNA during genetic recombination and DNA repair, while the RuvA-RuvB complex plays an important role in the rescue of blocked DNA replication forks via replication fork reversal (RFR). RuvA specifically binds to HJ cruciform DNA, conferring on it an open structure. The RuvB hexamer acts as an ATP-dependent pump, pulling dsDNA into and through the RuvAB complex. HJ branch migration allows RuvC to scan DNA until it finds its consensus sequence, where it cleaves and resolves the cruciform DNA.</text>
</comment>
<dbReference type="AlphaFoldDB" id="A0A938BML2"/>
<comment type="subunit">
    <text evidence="6">Homotetramer. Forms an RuvA(8)-RuvB(12)-Holliday junction (HJ) complex. HJ DNA is sandwiched between 2 RuvA tetramers; dsDNA enters through RuvA and exits via RuvB. An RuvB hexamer assembles on each DNA strand where it exits the tetramer. Each RuvB hexamer is contacted by two RuvA subunits (via domain III) on 2 adjacent RuvB subunits; this complex drives branch migration. In the full resolvosome a probable DNA-RuvA(4)-RuvB(12)-RuvC(2) complex forms which resolves the HJ.</text>
</comment>
<dbReference type="GO" id="GO:0048476">
    <property type="term" value="C:Holliday junction resolvase complex"/>
    <property type="evidence" value="ECO:0007669"/>
    <property type="project" value="UniProtKB-UniRule"/>
</dbReference>
<dbReference type="GO" id="GO:0009378">
    <property type="term" value="F:four-way junction helicase activity"/>
    <property type="evidence" value="ECO:0007669"/>
    <property type="project" value="InterPro"/>
</dbReference>
<keyword evidence="4 6" id="KW-0233">DNA recombination</keyword>
<dbReference type="Proteomes" id="UP000748308">
    <property type="component" value="Unassembled WGS sequence"/>
</dbReference>
<keyword evidence="3 6" id="KW-0238">DNA-binding</keyword>
<dbReference type="GO" id="GO:0000400">
    <property type="term" value="F:four-way junction DNA binding"/>
    <property type="evidence" value="ECO:0007669"/>
    <property type="project" value="UniProtKB-UniRule"/>
</dbReference>
<dbReference type="Pfam" id="PF07499">
    <property type="entry name" value="RuvA_C"/>
    <property type="match status" value="1"/>
</dbReference>
<evidence type="ECO:0000256" key="6">
    <source>
        <dbReference type="HAMAP-Rule" id="MF_00031"/>
    </source>
</evidence>
<dbReference type="InterPro" id="IPR003583">
    <property type="entry name" value="Hlx-hairpin-Hlx_DNA-bd_motif"/>
</dbReference>
<evidence type="ECO:0000259" key="7">
    <source>
        <dbReference type="SMART" id="SM00278"/>
    </source>
</evidence>
<dbReference type="Gene3D" id="1.10.8.10">
    <property type="entry name" value="DNA helicase RuvA subunit, C-terminal domain"/>
    <property type="match status" value="1"/>
</dbReference>
<dbReference type="SUPFAM" id="SSF47781">
    <property type="entry name" value="RuvA domain 2-like"/>
    <property type="match status" value="1"/>
</dbReference>
<keyword evidence="5 6" id="KW-0234">DNA repair</keyword>
<evidence type="ECO:0000256" key="5">
    <source>
        <dbReference type="ARBA" id="ARBA00023204"/>
    </source>
</evidence>
<dbReference type="SUPFAM" id="SSF50249">
    <property type="entry name" value="Nucleic acid-binding proteins"/>
    <property type="match status" value="1"/>
</dbReference>
<evidence type="ECO:0000313" key="8">
    <source>
        <dbReference type="EMBL" id="MBM3316248.1"/>
    </source>
</evidence>
<feature type="domain" description="Helix-hairpin-helix DNA-binding motif class 1" evidence="7">
    <location>
        <begin position="79"/>
        <end position="98"/>
    </location>
</feature>
<dbReference type="GO" id="GO:0016787">
    <property type="term" value="F:hydrolase activity"/>
    <property type="evidence" value="ECO:0007669"/>
    <property type="project" value="UniProtKB-KW"/>
</dbReference>
<evidence type="ECO:0000256" key="3">
    <source>
        <dbReference type="ARBA" id="ARBA00023125"/>
    </source>
</evidence>
<comment type="caution">
    <text evidence="8">The sequence shown here is derived from an EMBL/GenBank/DDBJ whole genome shotgun (WGS) entry which is preliminary data.</text>
</comment>
<feature type="domain" description="Helix-hairpin-helix DNA-binding motif class 1" evidence="7">
    <location>
        <begin position="114"/>
        <end position="133"/>
    </location>
</feature>
<dbReference type="GO" id="GO:0006281">
    <property type="term" value="P:DNA repair"/>
    <property type="evidence" value="ECO:0007669"/>
    <property type="project" value="UniProtKB-UniRule"/>
</dbReference>
<dbReference type="EMBL" id="VGIY01000002">
    <property type="protein sequence ID" value="MBM3316248.1"/>
    <property type="molecule type" value="Genomic_DNA"/>
</dbReference>
<reference evidence="8" key="1">
    <citation type="submission" date="2019-03" db="EMBL/GenBank/DDBJ databases">
        <title>Lake Tanganyika Metagenome-Assembled Genomes (MAGs).</title>
        <authorList>
            <person name="Tran P."/>
        </authorList>
    </citation>
    <scope>NUCLEOTIDE SEQUENCE</scope>
    <source>
        <strain evidence="8">M_DeepCast_400m_m2_100</strain>
    </source>
</reference>
<evidence type="ECO:0000313" key="9">
    <source>
        <dbReference type="Proteomes" id="UP000748308"/>
    </source>
</evidence>
<comment type="similarity">
    <text evidence="6">Belongs to the RuvA family.</text>
</comment>
<dbReference type="SUPFAM" id="SSF46929">
    <property type="entry name" value="DNA helicase RuvA subunit, C-terminal domain"/>
    <property type="match status" value="1"/>
</dbReference>